<dbReference type="InterPro" id="IPR003594">
    <property type="entry name" value="HATPase_dom"/>
</dbReference>
<dbReference type="PROSITE" id="PS50109">
    <property type="entry name" value="HIS_KIN"/>
    <property type="match status" value="1"/>
</dbReference>
<dbReference type="SUPFAM" id="SSF55874">
    <property type="entry name" value="ATPase domain of HSP90 chaperone/DNA topoisomerase II/histidine kinase"/>
    <property type="match status" value="1"/>
</dbReference>
<keyword evidence="3" id="KW-0808">Transferase</keyword>
<evidence type="ECO:0000313" key="11">
    <source>
        <dbReference type="EMBL" id="GGN12895.1"/>
    </source>
</evidence>
<evidence type="ECO:0000256" key="2">
    <source>
        <dbReference type="ARBA" id="ARBA00012438"/>
    </source>
</evidence>
<keyword evidence="9" id="KW-0812">Transmembrane</keyword>
<proteinExistence type="predicted"/>
<evidence type="ECO:0000313" key="12">
    <source>
        <dbReference type="Proteomes" id="UP000632339"/>
    </source>
</evidence>
<dbReference type="Gene3D" id="3.30.565.10">
    <property type="entry name" value="Histidine kinase-like ATPase, C-terminal domain"/>
    <property type="match status" value="1"/>
</dbReference>
<dbReference type="EMBL" id="BMLI01000004">
    <property type="protein sequence ID" value="GGN12895.1"/>
    <property type="molecule type" value="Genomic_DNA"/>
</dbReference>
<comment type="catalytic activity">
    <reaction evidence="1">
        <text>ATP + protein L-histidine = ADP + protein N-phospho-L-histidine.</text>
        <dbReference type="EC" id="2.7.13.3"/>
    </reaction>
</comment>
<organism evidence="11 12">
    <name type="scientific">Dyadobacter beijingensis</name>
    <dbReference type="NCBI Taxonomy" id="365489"/>
    <lineage>
        <taxon>Bacteria</taxon>
        <taxon>Pseudomonadati</taxon>
        <taxon>Bacteroidota</taxon>
        <taxon>Cytophagia</taxon>
        <taxon>Cytophagales</taxon>
        <taxon>Spirosomataceae</taxon>
        <taxon>Dyadobacter</taxon>
    </lineage>
</organism>
<dbReference type="PANTHER" id="PTHR42878">
    <property type="entry name" value="TWO-COMPONENT HISTIDINE KINASE"/>
    <property type="match status" value="1"/>
</dbReference>
<keyword evidence="6" id="KW-0067">ATP-binding</keyword>
<evidence type="ECO:0000259" key="10">
    <source>
        <dbReference type="PROSITE" id="PS50109"/>
    </source>
</evidence>
<protein>
    <recommendedName>
        <fullName evidence="2">histidine kinase</fullName>
        <ecNumber evidence="2">2.7.13.3</ecNumber>
    </recommendedName>
</protein>
<feature type="coiled-coil region" evidence="8">
    <location>
        <begin position="134"/>
        <end position="164"/>
    </location>
</feature>
<keyword evidence="8" id="KW-0175">Coiled coil</keyword>
<evidence type="ECO:0000256" key="5">
    <source>
        <dbReference type="ARBA" id="ARBA00022777"/>
    </source>
</evidence>
<dbReference type="InterPro" id="IPR036890">
    <property type="entry name" value="HATPase_C_sf"/>
</dbReference>
<comment type="caution">
    <text evidence="11">The sequence shown here is derived from an EMBL/GenBank/DDBJ whole genome shotgun (WGS) entry which is preliminary data.</text>
</comment>
<name>A0ABQ2ILI8_9BACT</name>
<dbReference type="Proteomes" id="UP000632339">
    <property type="component" value="Unassembled WGS sequence"/>
</dbReference>
<keyword evidence="9" id="KW-0472">Membrane</keyword>
<evidence type="ECO:0000256" key="7">
    <source>
        <dbReference type="ARBA" id="ARBA00023012"/>
    </source>
</evidence>
<reference evidence="12" key="1">
    <citation type="journal article" date="2019" name="Int. J. Syst. Evol. Microbiol.">
        <title>The Global Catalogue of Microorganisms (GCM) 10K type strain sequencing project: providing services to taxonomists for standard genome sequencing and annotation.</title>
        <authorList>
            <consortium name="The Broad Institute Genomics Platform"/>
            <consortium name="The Broad Institute Genome Sequencing Center for Infectious Disease"/>
            <person name="Wu L."/>
            <person name="Ma J."/>
        </authorList>
    </citation>
    <scope>NUCLEOTIDE SEQUENCE [LARGE SCALE GENOMIC DNA]</scope>
    <source>
        <strain evidence="12">CGMCC 1.6375</strain>
    </source>
</reference>
<keyword evidence="5" id="KW-0418">Kinase</keyword>
<dbReference type="InterPro" id="IPR005467">
    <property type="entry name" value="His_kinase_dom"/>
</dbReference>
<dbReference type="PANTHER" id="PTHR42878:SF7">
    <property type="entry name" value="SENSOR HISTIDINE KINASE GLRK"/>
    <property type="match status" value="1"/>
</dbReference>
<feature type="transmembrane region" description="Helical" evidence="9">
    <location>
        <begin position="115"/>
        <end position="133"/>
    </location>
</feature>
<feature type="domain" description="Histidine kinase" evidence="10">
    <location>
        <begin position="199"/>
        <end position="413"/>
    </location>
</feature>
<evidence type="ECO:0000256" key="3">
    <source>
        <dbReference type="ARBA" id="ARBA00022679"/>
    </source>
</evidence>
<keyword evidence="4" id="KW-0547">Nucleotide-binding</keyword>
<dbReference type="SMART" id="SM00387">
    <property type="entry name" value="HATPase_c"/>
    <property type="match status" value="1"/>
</dbReference>
<evidence type="ECO:0000256" key="6">
    <source>
        <dbReference type="ARBA" id="ARBA00022840"/>
    </source>
</evidence>
<accession>A0ABQ2ILI8</accession>
<gene>
    <name evidence="11" type="ORF">GCM10010967_56140</name>
</gene>
<evidence type="ECO:0000256" key="8">
    <source>
        <dbReference type="SAM" id="Coils"/>
    </source>
</evidence>
<dbReference type="EC" id="2.7.13.3" evidence="2"/>
<keyword evidence="12" id="KW-1185">Reference proteome</keyword>
<feature type="transmembrane region" description="Helical" evidence="9">
    <location>
        <begin position="74"/>
        <end position="95"/>
    </location>
</feature>
<evidence type="ECO:0000256" key="4">
    <source>
        <dbReference type="ARBA" id="ARBA00022741"/>
    </source>
</evidence>
<keyword evidence="9" id="KW-1133">Transmembrane helix</keyword>
<dbReference type="InterPro" id="IPR050351">
    <property type="entry name" value="BphY/WalK/GraS-like"/>
</dbReference>
<feature type="transmembrane region" description="Helical" evidence="9">
    <location>
        <begin position="45"/>
        <end position="62"/>
    </location>
</feature>
<keyword evidence="7" id="KW-0902">Two-component regulatory system</keyword>
<sequence>MTTSMKKYNLRLGLLLATIVTLAIVPVRLAEGQGANLFTLIGSEIVIWLMCIATWLSGYETYYRLKLVKWQKIAVALLLCAVISNVFFLCSFRMFDDYPLKNMRDLPLWIITIRLSLRGLLLGLIMVPIIFLLESERERQAEALKRERDRAIEAEKQKQVLEVLVAERTADLEEALTFLGESQEELEHQVYLLTRVVASIAHDVHAPLQYIVAATKQTGELISSNELELAAAYNQQVEGGLGNMAVLMHNLLEFARGQIHKDALHSVQVNLATLMREKAALFEQILSSKGNTLQLSLNENVAVVSNAHLLGVILHNLLDNAAKNTVDGQIEISSAMTAGRLYLYIQNPVTHAKSAGISRIGRKSGPRSQFTGQGGDGLGLILVRDISALLNVDFSIEAGEGKVTASIVFPEFSAT</sequence>
<dbReference type="SUPFAM" id="SSF47384">
    <property type="entry name" value="Homodimeric domain of signal transducing histidine kinase"/>
    <property type="match status" value="1"/>
</dbReference>
<dbReference type="InterPro" id="IPR036097">
    <property type="entry name" value="HisK_dim/P_sf"/>
</dbReference>
<evidence type="ECO:0000256" key="9">
    <source>
        <dbReference type="SAM" id="Phobius"/>
    </source>
</evidence>
<evidence type="ECO:0000256" key="1">
    <source>
        <dbReference type="ARBA" id="ARBA00000085"/>
    </source>
</evidence>
<dbReference type="Pfam" id="PF02518">
    <property type="entry name" value="HATPase_c"/>
    <property type="match status" value="1"/>
</dbReference>